<dbReference type="Proteomes" id="UP000226413">
    <property type="component" value="Segment"/>
</dbReference>
<evidence type="ECO:0000313" key="1">
    <source>
        <dbReference type="EMBL" id="AOT25321.1"/>
    </source>
</evidence>
<sequence>MAVKSKFEVTEKAGTFVAGERNPGVGKPVSLTEEQAYYPLIAGEIRRPGTVAETDPAAGKPKKA</sequence>
<dbReference type="EMBL" id="KX669658">
    <property type="protein sequence ID" value="AOT25321.1"/>
    <property type="molecule type" value="Genomic_DNA"/>
</dbReference>
<name>A0A219VHA0_9CAUD</name>
<accession>A0A219VHA0</accession>
<protein>
    <submittedName>
        <fullName evidence="1">Baseplate assembly protein</fullName>
    </submittedName>
</protein>
<gene>
    <name evidence="1" type="ORF">POA1180_13</name>
</gene>
<reference evidence="1 2" key="1">
    <citation type="journal article" date="2017" name="Front. Microbiol.">
        <title>Prevalence, Host Range, and Comparative Genomic Analysis of Temperate Ochrobactrum Phages.</title>
        <authorList>
            <person name="Jackel C."/>
            <person name="Hertwig S."/>
            <person name="Scholz H.C."/>
            <person name="Nockler K."/>
            <person name="Reetz J."/>
            <person name="Hammerl J.A."/>
        </authorList>
    </citation>
    <scope>NUCLEOTIDE SEQUENCE [LARGE SCALE GENOMIC DNA]</scope>
</reference>
<evidence type="ECO:0000313" key="2">
    <source>
        <dbReference type="Proteomes" id="UP000226413"/>
    </source>
</evidence>
<proteinExistence type="predicted"/>
<organism evidence="1 2">
    <name type="scientific">Ochrobactrum phage POA1180</name>
    <dbReference type="NCBI Taxonomy" id="1897640"/>
    <lineage>
        <taxon>Viruses</taxon>
        <taxon>Duplodnaviria</taxon>
        <taxon>Heunggongvirae</taxon>
        <taxon>Uroviricota</taxon>
        <taxon>Caudoviricetes</taxon>
        <taxon>Abaiavirus</taxon>
        <taxon>Abaiavirus POA1180</taxon>
    </lineage>
</organism>
<keyword evidence="2" id="KW-1185">Reference proteome</keyword>